<gene>
    <name evidence="3" type="ORF">RPR59_08020</name>
</gene>
<accession>A0ABZ0B565</accession>
<dbReference type="InterPro" id="IPR000600">
    <property type="entry name" value="ROK"/>
</dbReference>
<reference evidence="3 4" key="1">
    <citation type="submission" date="2023-09" db="EMBL/GenBank/DDBJ databases">
        <authorList>
            <person name="Rey-Velasco X."/>
        </authorList>
    </citation>
    <scope>NUCLEOTIDE SEQUENCE [LARGE SCALE GENOMIC DNA]</scope>
    <source>
        <strain evidence="3 4">W311</strain>
    </source>
</reference>
<protein>
    <submittedName>
        <fullName evidence="3">ROK family transcriptional regulator</fullName>
    </submittedName>
</protein>
<dbReference type="Gene3D" id="1.10.10.10">
    <property type="entry name" value="Winged helix-like DNA-binding domain superfamily/Winged helix DNA-binding domain"/>
    <property type="match status" value="1"/>
</dbReference>
<evidence type="ECO:0000313" key="3">
    <source>
        <dbReference type="EMBL" id="WNO52428.1"/>
    </source>
</evidence>
<dbReference type="RefSeq" id="WP_313912861.1">
    <property type="nucleotide sequence ID" value="NZ_CP135076.1"/>
</dbReference>
<dbReference type="SUPFAM" id="SSF53067">
    <property type="entry name" value="Actin-like ATPase domain"/>
    <property type="match status" value="1"/>
</dbReference>
<dbReference type="InterPro" id="IPR036388">
    <property type="entry name" value="WH-like_DNA-bd_sf"/>
</dbReference>
<evidence type="ECO:0000256" key="1">
    <source>
        <dbReference type="ARBA" id="ARBA00006479"/>
    </source>
</evidence>
<dbReference type="InterPro" id="IPR036390">
    <property type="entry name" value="WH_DNA-bd_sf"/>
</dbReference>
<dbReference type="Pfam" id="PF00480">
    <property type="entry name" value="ROK"/>
    <property type="match status" value="1"/>
</dbReference>
<dbReference type="EMBL" id="CP135076">
    <property type="protein sequence ID" value="WNO52428.1"/>
    <property type="molecule type" value="Genomic_DNA"/>
</dbReference>
<sequence>MAAIAWGINDGAILRLLRDHGPLSRAALARRSMLSATTMTKLTARLIDAGILREVQDMVEPAGIGRPPIDVALVETAYHVIGIHIGAGLVQVGMSDLVAQCTPARSFEFNPDSDSSQAVLDRVAAEIESLIADQKVDRRRILGMGVGVPGPVDQDGRHLLLSINAGWRNAAVADHLEERTGLSTTVEHNVRAMALGEQVYGGGNDAGSLLYVYLRTGLGAGLVVDGRPFRPGSYGVTELGHIQVVENGLPCACGSRGCLETVLSESYLADQVAKAGGNPSSPLRALAHMPEARAAMIDHLTTALSSAVNLLNPDLIVLGGIFAEAPPALAEAVEHDLREKAFPILRDTVRVRLSALGADAGMPSAAAVALDHFVYRAKV</sequence>
<comment type="similarity">
    <text evidence="1">Belongs to the ROK (NagC/XylR) family.</text>
</comment>
<evidence type="ECO:0000259" key="2">
    <source>
        <dbReference type="Pfam" id="PF01047"/>
    </source>
</evidence>
<dbReference type="InterPro" id="IPR043129">
    <property type="entry name" value="ATPase_NBD"/>
</dbReference>
<feature type="domain" description="HTH marR-type" evidence="2">
    <location>
        <begin position="12"/>
        <end position="53"/>
    </location>
</feature>
<proteinExistence type="inferred from homology"/>
<dbReference type="Pfam" id="PF01047">
    <property type="entry name" value="MarR"/>
    <property type="match status" value="1"/>
</dbReference>
<dbReference type="PANTHER" id="PTHR18964:SF149">
    <property type="entry name" value="BIFUNCTIONAL UDP-N-ACETYLGLUCOSAMINE 2-EPIMERASE_N-ACETYLMANNOSAMINE KINASE"/>
    <property type="match status" value="1"/>
</dbReference>
<keyword evidence="4" id="KW-1185">Reference proteome</keyword>
<dbReference type="InterPro" id="IPR000835">
    <property type="entry name" value="HTH_MarR-typ"/>
</dbReference>
<name>A0ABZ0B565_9SPHN</name>
<dbReference type="Gene3D" id="3.30.420.40">
    <property type="match status" value="2"/>
</dbReference>
<organism evidence="3 4">
    <name type="scientific">Stakelama saccharophila</name>
    <dbReference type="NCBI Taxonomy" id="3075605"/>
    <lineage>
        <taxon>Bacteria</taxon>
        <taxon>Pseudomonadati</taxon>
        <taxon>Pseudomonadota</taxon>
        <taxon>Alphaproteobacteria</taxon>
        <taxon>Sphingomonadales</taxon>
        <taxon>Sphingomonadaceae</taxon>
        <taxon>Stakelama</taxon>
    </lineage>
</organism>
<dbReference type="SUPFAM" id="SSF46785">
    <property type="entry name" value="Winged helix' DNA-binding domain"/>
    <property type="match status" value="1"/>
</dbReference>
<evidence type="ECO:0000313" key="4">
    <source>
        <dbReference type="Proteomes" id="UP001302249"/>
    </source>
</evidence>
<dbReference type="PANTHER" id="PTHR18964">
    <property type="entry name" value="ROK (REPRESSOR, ORF, KINASE) FAMILY"/>
    <property type="match status" value="1"/>
</dbReference>
<dbReference type="Proteomes" id="UP001302249">
    <property type="component" value="Chromosome"/>
</dbReference>